<organism evidence="1 2">
    <name type="scientific">Talaromyces stipitatus (strain ATCC 10500 / CBS 375.48 / QM 6759 / NRRL 1006)</name>
    <name type="common">Penicillium stipitatum</name>
    <dbReference type="NCBI Taxonomy" id="441959"/>
    <lineage>
        <taxon>Eukaryota</taxon>
        <taxon>Fungi</taxon>
        <taxon>Dikarya</taxon>
        <taxon>Ascomycota</taxon>
        <taxon>Pezizomycotina</taxon>
        <taxon>Eurotiomycetes</taxon>
        <taxon>Eurotiomycetidae</taxon>
        <taxon>Eurotiales</taxon>
        <taxon>Trichocomaceae</taxon>
        <taxon>Talaromyces</taxon>
        <taxon>Talaromyces sect. Talaromyces</taxon>
    </lineage>
</organism>
<proteinExistence type="predicted"/>
<dbReference type="RefSeq" id="XP_002479426.1">
    <property type="nucleotide sequence ID" value="XM_002479381.1"/>
</dbReference>
<evidence type="ECO:0000313" key="2">
    <source>
        <dbReference type="Proteomes" id="UP000001745"/>
    </source>
</evidence>
<gene>
    <name evidence="1" type="ORF">TSTA_097120</name>
</gene>
<dbReference type="GeneID" id="8109493"/>
<protein>
    <submittedName>
        <fullName evidence="1">Uncharacterized protein</fullName>
    </submittedName>
</protein>
<dbReference type="OrthoDB" id="10029326at2759"/>
<name>B8LZP0_TALSN</name>
<accession>B8LZP0</accession>
<dbReference type="VEuPathDB" id="FungiDB:TSTA_097120"/>
<dbReference type="EMBL" id="EQ962653">
    <property type="protein sequence ID" value="EED22463.1"/>
    <property type="molecule type" value="Genomic_DNA"/>
</dbReference>
<dbReference type="AlphaFoldDB" id="B8LZP0"/>
<sequence length="138" mass="15661">MAVLEEGMAGNWDAERASQAMESAACFVNQLRELEKQFTTPTIEAGISLENVRTCLKKYTNKRKTRTRPILKTANMACQCLLKTGPTSKGHVTKLPSMTGEEFICPKSLDLCLAEKLENWPWDSDRVKFYEKPVDRMN</sequence>
<keyword evidence="2" id="KW-1185">Reference proteome</keyword>
<reference evidence="2" key="1">
    <citation type="journal article" date="2015" name="Genome Announc.">
        <title>Genome sequence of the AIDS-associated pathogen Penicillium marneffei (ATCC18224) and its near taxonomic relative Talaromyces stipitatus (ATCC10500).</title>
        <authorList>
            <person name="Nierman W.C."/>
            <person name="Fedorova-Abrams N.D."/>
            <person name="Andrianopoulos A."/>
        </authorList>
    </citation>
    <scope>NUCLEOTIDE SEQUENCE [LARGE SCALE GENOMIC DNA]</scope>
    <source>
        <strain evidence="2">ATCC 10500 / CBS 375.48 / QM 6759 / NRRL 1006</strain>
    </source>
</reference>
<dbReference type="Proteomes" id="UP000001745">
    <property type="component" value="Unassembled WGS sequence"/>
</dbReference>
<dbReference type="PhylomeDB" id="B8LZP0"/>
<evidence type="ECO:0000313" key="1">
    <source>
        <dbReference type="EMBL" id="EED22463.1"/>
    </source>
</evidence>
<dbReference type="HOGENOM" id="CLU_1856647_0_0_1"/>
<dbReference type="STRING" id="441959.B8LZP0"/>
<dbReference type="InParanoid" id="B8LZP0"/>